<evidence type="ECO:0000313" key="8">
    <source>
        <dbReference type="Proteomes" id="UP000176651"/>
    </source>
</evidence>
<sequence length="135" mass="14857">MRILGIDLGKRRIGLALGDTVSRIAIGLPTIINDRTVPDNIQSIIRSEKIQRLVVGLPKTLSGKSGDQAAYTQKWAQRLSELLGVEVVYEDERLSSRLAREGLVAIGQQLSKEDIDQAAAVLILQSYLDRNYGVD</sequence>
<feature type="domain" description="YqgF/RNase H-like" evidence="6">
    <location>
        <begin position="1"/>
        <end position="99"/>
    </location>
</feature>
<name>A0A1F4NSI4_UNCK3</name>
<dbReference type="STRING" id="1798535.A2V68_00405"/>
<dbReference type="InterPro" id="IPR037027">
    <property type="entry name" value="YqgF/RNaseH-like_dom_sf"/>
</dbReference>
<evidence type="ECO:0000256" key="5">
    <source>
        <dbReference type="HAMAP-Rule" id="MF_00651"/>
    </source>
</evidence>
<reference evidence="7 8" key="1">
    <citation type="journal article" date="2016" name="Nat. Commun.">
        <title>Thousands of microbial genomes shed light on interconnected biogeochemical processes in an aquifer system.</title>
        <authorList>
            <person name="Anantharaman K."/>
            <person name="Brown C.T."/>
            <person name="Hug L.A."/>
            <person name="Sharon I."/>
            <person name="Castelle C.J."/>
            <person name="Probst A.J."/>
            <person name="Thomas B.C."/>
            <person name="Singh A."/>
            <person name="Wilkins M.J."/>
            <person name="Karaoz U."/>
            <person name="Brodie E.L."/>
            <person name="Williams K.H."/>
            <person name="Hubbard S.S."/>
            <person name="Banfield J.F."/>
        </authorList>
    </citation>
    <scope>NUCLEOTIDE SEQUENCE [LARGE SCALE GENOMIC DNA]</scope>
</reference>
<keyword evidence="4 5" id="KW-0378">Hydrolase</keyword>
<dbReference type="PANTHER" id="PTHR33317">
    <property type="entry name" value="POLYNUCLEOTIDYL TRANSFERASE, RIBONUCLEASE H-LIKE SUPERFAMILY PROTEIN"/>
    <property type="match status" value="1"/>
</dbReference>
<dbReference type="InterPro" id="IPR005227">
    <property type="entry name" value="YqgF"/>
</dbReference>
<dbReference type="HAMAP" id="MF_00651">
    <property type="entry name" value="Nuclease_YqgF"/>
    <property type="match status" value="1"/>
</dbReference>
<dbReference type="CDD" id="cd16964">
    <property type="entry name" value="YqgF"/>
    <property type="match status" value="1"/>
</dbReference>
<dbReference type="InterPro" id="IPR012337">
    <property type="entry name" value="RNaseH-like_sf"/>
</dbReference>
<dbReference type="InterPro" id="IPR006641">
    <property type="entry name" value="YqgF/RNaseH-like_dom"/>
</dbReference>
<comment type="subcellular location">
    <subcellularLocation>
        <location evidence="5">Cytoplasm</location>
    </subcellularLocation>
</comment>
<evidence type="ECO:0000313" key="7">
    <source>
        <dbReference type="EMBL" id="OGB74217.1"/>
    </source>
</evidence>
<dbReference type="Proteomes" id="UP000176651">
    <property type="component" value="Unassembled WGS sequence"/>
</dbReference>
<dbReference type="EMBL" id="META01000003">
    <property type="protein sequence ID" value="OGB74217.1"/>
    <property type="molecule type" value="Genomic_DNA"/>
</dbReference>
<dbReference type="GO" id="GO:0000967">
    <property type="term" value="P:rRNA 5'-end processing"/>
    <property type="evidence" value="ECO:0007669"/>
    <property type="project" value="UniProtKB-UniRule"/>
</dbReference>
<gene>
    <name evidence="7" type="ORF">A2V68_00405</name>
</gene>
<comment type="caution">
    <text evidence="7">The sequence shown here is derived from an EMBL/GenBank/DDBJ whole genome shotgun (WGS) entry which is preliminary data.</text>
</comment>
<keyword evidence="1 5" id="KW-0963">Cytoplasm</keyword>
<dbReference type="GO" id="GO:0004518">
    <property type="term" value="F:nuclease activity"/>
    <property type="evidence" value="ECO:0007669"/>
    <property type="project" value="UniProtKB-KW"/>
</dbReference>
<evidence type="ECO:0000256" key="3">
    <source>
        <dbReference type="ARBA" id="ARBA00022722"/>
    </source>
</evidence>
<organism evidence="7 8">
    <name type="scientific">candidate division Kazan bacterium RBG_13_50_9</name>
    <dbReference type="NCBI Taxonomy" id="1798535"/>
    <lineage>
        <taxon>Bacteria</taxon>
        <taxon>Bacteria division Kazan-3B-28</taxon>
    </lineage>
</organism>
<dbReference type="SUPFAM" id="SSF53098">
    <property type="entry name" value="Ribonuclease H-like"/>
    <property type="match status" value="1"/>
</dbReference>
<proteinExistence type="inferred from homology"/>
<comment type="similarity">
    <text evidence="5">Belongs to the YqgF HJR family.</text>
</comment>
<keyword evidence="2 5" id="KW-0690">Ribosome biogenesis</keyword>
<dbReference type="GO" id="GO:0005829">
    <property type="term" value="C:cytosol"/>
    <property type="evidence" value="ECO:0007669"/>
    <property type="project" value="TreeGrafter"/>
</dbReference>
<protein>
    <recommendedName>
        <fullName evidence="5">Putative pre-16S rRNA nuclease</fullName>
        <ecNumber evidence="5">3.1.-.-</ecNumber>
    </recommendedName>
</protein>
<comment type="function">
    <text evidence="5">Could be a nuclease involved in processing of the 5'-end of pre-16S rRNA.</text>
</comment>
<evidence type="ECO:0000256" key="1">
    <source>
        <dbReference type="ARBA" id="ARBA00022490"/>
    </source>
</evidence>
<keyword evidence="3 5" id="KW-0540">Nuclease</keyword>
<dbReference type="NCBIfam" id="TIGR00250">
    <property type="entry name" value="RNAse_H_YqgF"/>
    <property type="match status" value="1"/>
</dbReference>
<dbReference type="EC" id="3.1.-.-" evidence="5"/>
<dbReference type="SMART" id="SM00732">
    <property type="entry name" value="YqgFc"/>
    <property type="match status" value="1"/>
</dbReference>
<accession>A0A1F4NSI4</accession>
<dbReference type="Gene3D" id="3.30.420.140">
    <property type="entry name" value="YqgF/RNase H-like domain"/>
    <property type="match status" value="1"/>
</dbReference>
<evidence type="ECO:0000259" key="6">
    <source>
        <dbReference type="SMART" id="SM00732"/>
    </source>
</evidence>
<dbReference type="PANTHER" id="PTHR33317:SF4">
    <property type="entry name" value="POLYNUCLEOTIDYL TRANSFERASE, RIBONUCLEASE H-LIKE SUPERFAMILY PROTEIN"/>
    <property type="match status" value="1"/>
</dbReference>
<dbReference type="Pfam" id="PF03652">
    <property type="entry name" value="RuvX"/>
    <property type="match status" value="1"/>
</dbReference>
<dbReference type="AlphaFoldDB" id="A0A1F4NSI4"/>
<evidence type="ECO:0000256" key="2">
    <source>
        <dbReference type="ARBA" id="ARBA00022517"/>
    </source>
</evidence>
<dbReference type="GO" id="GO:0016788">
    <property type="term" value="F:hydrolase activity, acting on ester bonds"/>
    <property type="evidence" value="ECO:0007669"/>
    <property type="project" value="UniProtKB-UniRule"/>
</dbReference>
<evidence type="ECO:0000256" key="4">
    <source>
        <dbReference type="ARBA" id="ARBA00022801"/>
    </source>
</evidence>